<sequence>EKKLRESEEKYRSIMEAMDDAAYICSPDFRVEYMNPTMKKRTGYDTIGELCHKVIYGLDEKCPWCVHEKVMKGEHVKTEIVSPKTSKTDHVSNSPIFHTDGSISNLSIFRDITATKKMEAQLRQSQKMESIGTLAGGIAHDFNNILFPIMGFAGMALDDIPENSPLYNNIKEIFLGTKRAA</sequence>
<dbReference type="NCBIfam" id="TIGR00229">
    <property type="entry name" value="sensory_box"/>
    <property type="match status" value="1"/>
</dbReference>
<dbReference type="Pfam" id="PF13188">
    <property type="entry name" value="PAS_8"/>
    <property type="match status" value="1"/>
</dbReference>
<organism evidence="2">
    <name type="scientific">marine sediment metagenome</name>
    <dbReference type="NCBI Taxonomy" id="412755"/>
    <lineage>
        <taxon>unclassified sequences</taxon>
        <taxon>metagenomes</taxon>
        <taxon>ecological metagenomes</taxon>
    </lineage>
</organism>
<accession>X1VKX2</accession>
<dbReference type="CDD" id="cd00082">
    <property type="entry name" value="HisKA"/>
    <property type="match status" value="1"/>
</dbReference>
<dbReference type="PANTHER" id="PTHR43065:SF42">
    <property type="entry name" value="TWO-COMPONENT SENSOR PPRA"/>
    <property type="match status" value="1"/>
</dbReference>
<dbReference type="SUPFAM" id="SSF55785">
    <property type="entry name" value="PYP-like sensor domain (PAS domain)"/>
    <property type="match status" value="1"/>
</dbReference>
<dbReference type="GO" id="GO:0000155">
    <property type="term" value="F:phosphorelay sensor kinase activity"/>
    <property type="evidence" value="ECO:0007669"/>
    <property type="project" value="InterPro"/>
</dbReference>
<feature type="non-terminal residue" evidence="2">
    <location>
        <position position="1"/>
    </location>
</feature>
<gene>
    <name evidence="2" type="ORF">S12H4_58508</name>
</gene>
<name>X1VKX2_9ZZZZ</name>
<dbReference type="SUPFAM" id="SSF47384">
    <property type="entry name" value="Homodimeric domain of signal transducing histidine kinase"/>
    <property type="match status" value="1"/>
</dbReference>
<dbReference type="InterPro" id="IPR000014">
    <property type="entry name" value="PAS"/>
</dbReference>
<feature type="non-terminal residue" evidence="2">
    <location>
        <position position="181"/>
    </location>
</feature>
<proteinExistence type="predicted"/>
<evidence type="ECO:0000259" key="1">
    <source>
        <dbReference type="PROSITE" id="PS50112"/>
    </source>
</evidence>
<dbReference type="Gene3D" id="1.10.287.130">
    <property type="match status" value="1"/>
</dbReference>
<dbReference type="Gene3D" id="3.30.450.20">
    <property type="entry name" value="PAS domain"/>
    <property type="match status" value="1"/>
</dbReference>
<comment type="caution">
    <text evidence="2">The sequence shown here is derived from an EMBL/GenBank/DDBJ whole genome shotgun (WGS) entry which is preliminary data.</text>
</comment>
<reference evidence="2" key="1">
    <citation type="journal article" date="2014" name="Front. Microbiol.">
        <title>High frequency of phylogenetically diverse reductive dehalogenase-homologous genes in deep subseafloor sedimentary metagenomes.</title>
        <authorList>
            <person name="Kawai M."/>
            <person name="Futagami T."/>
            <person name="Toyoda A."/>
            <person name="Takaki Y."/>
            <person name="Nishi S."/>
            <person name="Hori S."/>
            <person name="Arai W."/>
            <person name="Tsubouchi T."/>
            <person name="Morono Y."/>
            <person name="Uchiyama I."/>
            <person name="Ito T."/>
            <person name="Fujiyama A."/>
            <person name="Inagaki F."/>
            <person name="Takami H."/>
        </authorList>
    </citation>
    <scope>NUCLEOTIDE SEQUENCE</scope>
    <source>
        <strain evidence="2">Expedition CK06-06</strain>
    </source>
</reference>
<dbReference type="InterPro" id="IPR036097">
    <property type="entry name" value="HisK_dim/P_sf"/>
</dbReference>
<dbReference type="InterPro" id="IPR003661">
    <property type="entry name" value="HisK_dim/P_dom"/>
</dbReference>
<protein>
    <recommendedName>
        <fullName evidence="1">PAS domain-containing protein</fullName>
    </recommendedName>
</protein>
<dbReference type="EMBL" id="BARW01038022">
    <property type="protein sequence ID" value="GAJ19867.1"/>
    <property type="molecule type" value="Genomic_DNA"/>
</dbReference>
<dbReference type="AlphaFoldDB" id="X1VKX2"/>
<feature type="domain" description="PAS" evidence="1">
    <location>
        <begin position="7"/>
        <end position="44"/>
    </location>
</feature>
<dbReference type="PROSITE" id="PS50112">
    <property type="entry name" value="PAS"/>
    <property type="match status" value="1"/>
</dbReference>
<dbReference type="InterPro" id="IPR035965">
    <property type="entry name" value="PAS-like_dom_sf"/>
</dbReference>
<evidence type="ECO:0000313" key="2">
    <source>
        <dbReference type="EMBL" id="GAJ19867.1"/>
    </source>
</evidence>
<dbReference type="PANTHER" id="PTHR43065">
    <property type="entry name" value="SENSOR HISTIDINE KINASE"/>
    <property type="match status" value="1"/>
</dbReference>